<gene>
    <name evidence="2" type="ORF">A6A40_17350</name>
</gene>
<dbReference type="AlphaFoldDB" id="A0A2R4VQU3"/>
<keyword evidence="3" id="KW-1185">Reference proteome</keyword>
<accession>A0A2R4VQU3</accession>
<dbReference type="EMBL" id="CP028902">
    <property type="protein sequence ID" value="AWB06818.1"/>
    <property type="molecule type" value="Genomic_DNA"/>
</dbReference>
<evidence type="ECO:0008006" key="4">
    <source>
        <dbReference type="Google" id="ProtNLM"/>
    </source>
</evidence>
<dbReference type="KEGG" id="ahu:A6A40_17350"/>
<sequence length="641" mass="64007">MTMRPTAEIDRLSNRYYNENPYSAENPGGLDESDDGLTAGHVTNFPDALQAVGTVVKFVGDVALDVIASEVNAAASATAAAGSAQSAQLIAQATAADRQATGQDRQATAADRQAVATDKVAVHNDRLAADADAQATAADRQAVAADKVAVHADRQAADADAQATAADRQAVAQDKAAVHADRLATEVAAAAAQTWNPANYVPKTGGGFTGQVGVPIGLSAVPGLAFVGDSDTGLAQVAGPNTLSLVTGGAEAIRAEVNGGAAYLYLIGATGAYGAMRLQVWSDGNVYLDNTRNGGSVIVRTAQGIVGEFIDTAGASRNLRFRASTTTPEISTSAGALNLTSATGEVLVNGAPIGGGEDTAASIAAAATVNLGSTSAKAIRITAGAGPITAWGVAPAGAHRDITFATSVVLTYNATSAILTGGTNITTVAGDTCRMESLGAGNWKMLSYQRATGRALNGATAQALSSTDKASGITISNNGLTATNSAGGVLAGRALSSMSSPVYWEVMIDVMPGVMGFGIASASVGLTDYISNNPAGYAYIPGGQKATNSTPYSFGAGWGAGSRLCFAFDPASGKLWAGQVSGGVAVWGGGGDPTSGDNPMFITSGTMYPAYSFNGQGAAVTFAFAAAQQVAAAPAGFSAFG</sequence>
<dbReference type="RefSeq" id="WP_108547124.1">
    <property type="nucleotide sequence ID" value="NZ_CP028902.1"/>
</dbReference>
<dbReference type="Gene3D" id="2.60.120.920">
    <property type="match status" value="1"/>
</dbReference>
<dbReference type="SUPFAM" id="SSF49899">
    <property type="entry name" value="Concanavalin A-like lectins/glucanases"/>
    <property type="match status" value="1"/>
</dbReference>
<feature type="region of interest" description="Disordered" evidence="1">
    <location>
        <begin position="1"/>
        <end position="38"/>
    </location>
</feature>
<evidence type="ECO:0000313" key="2">
    <source>
        <dbReference type="EMBL" id="AWB06818.1"/>
    </source>
</evidence>
<evidence type="ECO:0000256" key="1">
    <source>
        <dbReference type="SAM" id="MobiDB-lite"/>
    </source>
</evidence>
<protein>
    <recommendedName>
        <fullName evidence="4">B30.2/SPRY domain-containing protein</fullName>
    </recommendedName>
</protein>
<dbReference type="InterPro" id="IPR013320">
    <property type="entry name" value="ConA-like_dom_sf"/>
</dbReference>
<dbReference type="InterPro" id="IPR043136">
    <property type="entry name" value="B30.2/SPRY_sf"/>
</dbReference>
<name>A0A2R4VQU3_9PROT</name>
<dbReference type="OrthoDB" id="7308195at2"/>
<organism evidence="2 3">
    <name type="scientific">Azospirillum humicireducens</name>
    <dbReference type="NCBI Taxonomy" id="1226968"/>
    <lineage>
        <taxon>Bacteria</taxon>
        <taxon>Pseudomonadati</taxon>
        <taxon>Pseudomonadota</taxon>
        <taxon>Alphaproteobacteria</taxon>
        <taxon>Rhodospirillales</taxon>
        <taxon>Azospirillaceae</taxon>
        <taxon>Azospirillum</taxon>
    </lineage>
</organism>
<reference evidence="2 3" key="1">
    <citation type="submission" date="2018-04" db="EMBL/GenBank/DDBJ databases">
        <title>Complete genome sequence of the nitrogen-fixing bacterium Azospirillum humicireducens type strain SgZ-5.</title>
        <authorList>
            <person name="Yu Z."/>
        </authorList>
    </citation>
    <scope>NUCLEOTIDE SEQUENCE [LARGE SCALE GENOMIC DNA]</scope>
    <source>
        <strain evidence="2 3">SgZ-5</strain>
        <plasmid evidence="2 3">pYZ1</plasmid>
    </source>
</reference>
<evidence type="ECO:0000313" key="3">
    <source>
        <dbReference type="Proteomes" id="UP000077405"/>
    </source>
</evidence>
<proteinExistence type="predicted"/>
<dbReference type="Proteomes" id="UP000077405">
    <property type="component" value="Plasmid pYZ1"/>
</dbReference>
<keyword evidence="2" id="KW-0614">Plasmid</keyword>
<geneLocation type="plasmid" evidence="2 3">
    <name>pYZ1</name>
</geneLocation>